<evidence type="ECO:0000313" key="1">
    <source>
        <dbReference type="EMBL" id="CAG8839570.1"/>
    </source>
</evidence>
<dbReference type="Proteomes" id="UP000789920">
    <property type="component" value="Unassembled WGS sequence"/>
</dbReference>
<protein>
    <submittedName>
        <fullName evidence="1">17721_t:CDS:1</fullName>
    </submittedName>
</protein>
<feature type="non-terminal residue" evidence="1">
    <location>
        <position position="251"/>
    </location>
</feature>
<accession>A0ACA9SH34</accession>
<name>A0ACA9SH34_9GLOM</name>
<organism evidence="1 2">
    <name type="scientific">Racocetra persica</name>
    <dbReference type="NCBI Taxonomy" id="160502"/>
    <lineage>
        <taxon>Eukaryota</taxon>
        <taxon>Fungi</taxon>
        <taxon>Fungi incertae sedis</taxon>
        <taxon>Mucoromycota</taxon>
        <taxon>Glomeromycotina</taxon>
        <taxon>Glomeromycetes</taxon>
        <taxon>Diversisporales</taxon>
        <taxon>Gigasporaceae</taxon>
        <taxon>Racocetra</taxon>
    </lineage>
</organism>
<reference evidence="1" key="1">
    <citation type="submission" date="2021-06" db="EMBL/GenBank/DDBJ databases">
        <authorList>
            <person name="Kallberg Y."/>
            <person name="Tangrot J."/>
            <person name="Rosling A."/>
        </authorList>
    </citation>
    <scope>NUCLEOTIDE SEQUENCE</scope>
    <source>
        <strain evidence="1">MA461A</strain>
    </source>
</reference>
<gene>
    <name evidence="1" type="ORF">RPERSI_LOCUS31102</name>
</gene>
<comment type="caution">
    <text evidence="1">The sequence shown here is derived from an EMBL/GenBank/DDBJ whole genome shotgun (WGS) entry which is preliminary data.</text>
</comment>
<keyword evidence="2" id="KW-1185">Reference proteome</keyword>
<proteinExistence type="predicted"/>
<feature type="non-terminal residue" evidence="1">
    <location>
        <position position="1"/>
    </location>
</feature>
<sequence length="251" mass="29600">QYLHLQVFIILEENTTRWKQKQQKNLKKLNDEMLTPFHNILSNSTYENISYQFYKYISQVVEEKLDSQGDIISEILECYVETKWIFDKNPTCVAYKKSFGSYDVSKCNQYVDSPTLFMRLLFEDDLEAFKDIKIDMLIEDLEKSIASWEQHFLSSQNITLKQILQRANGMTVEELVENASHLLGKCVIKSLVEFFVVLKDEHNKSLDTFAKYWKENGISNCKELLKRQISSNKDYYWYKAEGCTHRCPLCG</sequence>
<evidence type="ECO:0000313" key="2">
    <source>
        <dbReference type="Proteomes" id="UP000789920"/>
    </source>
</evidence>
<dbReference type="EMBL" id="CAJVQC010124039">
    <property type="protein sequence ID" value="CAG8839570.1"/>
    <property type="molecule type" value="Genomic_DNA"/>
</dbReference>